<comment type="caution">
    <text evidence="1">The sequence shown here is derived from an EMBL/GenBank/DDBJ whole genome shotgun (WGS) entry which is preliminary data.</text>
</comment>
<proteinExistence type="predicted"/>
<gene>
    <name evidence="1" type="ORF">EZS28_044002</name>
</gene>
<protein>
    <submittedName>
        <fullName evidence="1">Uncharacterized protein</fullName>
    </submittedName>
</protein>
<evidence type="ECO:0000313" key="1">
    <source>
        <dbReference type="EMBL" id="KAA6360471.1"/>
    </source>
</evidence>
<accession>A0A5J4TSM5</accession>
<dbReference type="AlphaFoldDB" id="A0A5J4TSM5"/>
<organism evidence="1 2">
    <name type="scientific">Streblomastix strix</name>
    <dbReference type="NCBI Taxonomy" id="222440"/>
    <lineage>
        <taxon>Eukaryota</taxon>
        <taxon>Metamonada</taxon>
        <taxon>Preaxostyla</taxon>
        <taxon>Oxymonadida</taxon>
        <taxon>Streblomastigidae</taxon>
        <taxon>Streblomastix</taxon>
    </lineage>
</organism>
<reference evidence="1 2" key="1">
    <citation type="submission" date="2019-03" db="EMBL/GenBank/DDBJ databases">
        <title>Single cell metagenomics reveals metabolic interactions within the superorganism composed of flagellate Streblomastix strix and complex community of Bacteroidetes bacteria on its surface.</title>
        <authorList>
            <person name="Treitli S.C."/>
            <person name="Kolisko M."/>
            <person name="Husnik F."/>
            <person name="Keeling P."/>
            <person name="Hampl V."/>
        </authorList>
    </citation>
    <scope>NUCLEOTIDE SEQUENCE [LARGE SCALE GENOMIC DNA]</scope>
    <source>
        <strain evidence="1">ST1C</strain>
    </source>
</reference>
<sequence>MAAGDNADTQQPYNTSEHIKLWLGYSTACGPFQQFAICKDNTKQWDTSVYAREYAVISANSLSDLYTKNFVRVSSLESIVAEKSRCGILIDIPVAAFNATADRFNYQIPYLITFSGVPDLNLLNPIFNSFPGLANNYATLYLQQQTQDLQQDLKIVQLNQINMETNEHLAQQKLPSVKPDIIFQRNRDDVAYNIYTVRIVNMEGKPNTEKFPTNTISQINNAKFEKLDISIISFNLKNEDAIKDLT</sequence>
<dbReference type="EMBL" id="SNRW01026895">
    <property type="protein sequence ID" value="KAA6360471.1"/>
    <property type="molecule type" value="Genomic_DNA"/>
</dbReference>
<evidence type="ECO:0000313" key="2">
    <source>
        <dbReference type="Proteomes" id="UP000324800"/>
    </source>
</evidence>
<name>A0A5J4TSM5_9EUKA</name>
<dbReference type="Proteomes" id="UP000324800">
    <property type="component" value="Unassembled WGS sequence"/>
</dbReference>